<dbReference type="PANTHER" id="PTHR42778">
    <property type="entry name" value="2-AMINOETHYLPHOSPHONATE--PYRUVATE TRANSAMINASE"/>
    <property type="match status" value="1"/>
</dbReference>
<sequence>MHNPDHYLLLTPGPLTTTASVRESMLKDWCTWDDDYKSLVQSIRSDLLTFAGVSAEDYSSVLMQGSGTFSVESVISTAVPDDGKLLVLVNGAYGKRIAEIAERLKLNVRTIEYAETDMPDVEKVDTVLAEDAAITHVAVVHCETTTGLLNPIHDIAAIVKRHNKTFIVDAMSSFGGIDMSITDMDADYVISSANKCIQGVPGFGFVIAKRTTLQSCEGRARSLSLDLYDQWKTMEDQNGKWRFTSPTHTVRAFKQALEELKQEGGVLKRQERYVENQRLLVEGMRTLGFSPLLPDAWQSPIITPFYYPEHDAFQFERFYEELKARGFVIYPGKVTDLKTFRIGNIGDIHPSDITALLEAVRESSYWIEPAAI</sequence>
<evidence type="ECO:0000256" key="5">
    <source>
        <dbReference type="ARBA" id="ARBA00023317"/>
    </source>
</evidence>
<evidence type="ECO:0000256" key="3">
    <source>
        <dbReference type="ARBA" id="ARBA00022679"/>
    </source>
</evidence>
<dbReference type="GO" id="GO:0047304">
    <property type="term" value="F:2-aminoethylphosphonate-pyruvate transaminase activity"/>
    <property type="evidence" value="ECO:0007669"/>
    <property type="project" value="UniProtKB-EC"/>
</dbReference>
<dbReference type="Gene3D" id="3.40.640.10">
    <property type="entry name" value="Type I PLP-dependent aspartate aminotransferase-like (Major domain)"/>
    <property type="match status" value="1"/>
</dbReference>
<organism evidence="9 10">
    <name type="scientific">Halobacillus kuroshimensis</name>
    <dbReference type="NCBI Taxonomy" id="302481"/>
    <lineage>
        <taxon>Bacteria</taxon>
        <taxon>Bacillati</taxon>
        <taxon>Bacillota</taxon>
        <taxon>Bacilli</taxon>
        <taxon>Bacillales</taxon>
        <taxon>Bacillaceae</taxon>
        <taxon>Halobacillus</taxon>
    </lineage>
</organism>
<evidence type="ECO:0000256" key="4">
    <source>
        <dbReference type="ARBA" id="ARBA00022898"/>
    </source>
</evidence>
<dbReference type="InterPro" id="IPR024169">
    <property type="entry name" value="SP_NH2Trfase/AEP_transaminase"/>
</dbReference>
<dbReference type="PIRSF" id="PIRSF000524">
    <property type="entry name" value="SPT"/>
    <property type="match status" value="1"/>
</dbReference>
<gene>
    <name evidence="7" type="primary">phnW</name>
    <name evidence="9" type="ORF">JF544_11035</name>
</gene>
<comment type="function">
    <text evidence="7">Involved in phosphonate degradation.</text>
</comment>
<feature type="modified residue" description="N6-(pyridoxal phosphate)lysine" evidence="7">
    <location>
        <position position="195"/>
    </location>
</feature>
<evidence type="ECO:0000256" key="6">
    <source>
        <dbReference type="ARBA" id="ARBA00049460"/>
    </source>
</evidence>
<evidence type="ECO:0000256" key="1">
    <source>
        <dbReference type="ARBA" id="ARBA00001933"/>
    </source>
</evidence>
<keyword evidence="3 7" id="KW-0808">Transferase</keyword>
<dbReference type="HAMAP" id="MF_01376">
    <property type="entry name" value="PhnW_aminotrans_5"/>
    <property type="match status" value="1"/>
</dbReference>
<protein>
    <recommendedName>
        <fullName evidence="7">2-aminoethylphosphonate--pyruvate transaminase</fullName>
        <ecNumber evidence="7">2.6.1.37</ecNumber>
    </recommendedName>
    <alternativeName>
        <fullName evidence="7">2-aminoethylphosphonate aminotransferase</fullName>
    </alternativeName>
    <alternativeName>
        <fullName evidence="7">AEP transaminase</fullName>
        <shortName evidence="7">AEPT</shortName>
    </alternativeName>
</protein>
<dbReference type="Pfam" id="PF00266">
    <property type="entry name" value="Aminotran_5"/>
    <property type="match status" value="1"/>
</dbReference>
<comment type="subunit">
    <text evidence="7">Homodimer.</text>
</comment>
<dbReference type="NCBIfam" id="NF010006">
    <property type="entry name" value="PRK13479.1"/>
    <property type="match status" value="1"/>
</dbReference>
<dbReference type="NCBIfam" id="TIGR03301">
    <property type="entry name" value="PhnW-AepZ"/>
    <property type="match status" value="1"/>
</dbReference>
<dbReference type="RefSeq" id="WP_206933933.1">
    <property type="nucleotide sequence ID" value="NZ_JAEKJY010000003.1"/>
</dbReference>
<evidence type="ECO:0000259" key="8">
    <source>
        <dbReference type="Pfam" id="PF00266"/>
    </source>
</evidence>
<feature type="domain" description="Aminotransferase class V" evidence="8">
    <location>
        <begin position="39"/>
        <end position="307"/>
    </location>
</feature>
<comment type="cofactor">
    <cofactor evidence="1 7">
        <name>pyridoxal 5'-phosphate</name>
        <dbReference type="ChEBI" id="CHEBI:597326"/>
    </cofactor>
</comment>
<dbReference type="InterPro" id="IPR015424">
    <property type="entry name" value="PyrdxlP-dep_Trfase"/>
</dbReference>
<keyword evidence="2 7" id="KW-0032">Aminotransferase</keyword>
<dbReference type="SUPFAM" id="SSF53383">
    <property type="entry name" value="PLP-dependent transferases"/>
    <property type="match status" value="1"/>
</dbReference>
<reference evidence="9 10" key="1">
    <citation type="submission" date="2020-12" db="EMBL/GenBank/DDBJ databases">
        <title>Oil enriched cultivation method for isolating marine PHA-producing bacteria.</title>
        <authorList>
            <person name="Zheng W."/>
            <person name="Yu S."/>
            <person name="Huang Y."/>
        </authorList>
    </citation>
    <scope>NUCLEOTIDE SEQUENCE [LARGE SCALE GENOMIC DNA]</scope>
    <source>
        <strain evidence="9 10">SY-2-6</strain>
    </source>
</reference>
<comment type="catalytic activity">
    <reaction evidence="6 7">
        <text>(2-aminoethyl)phosphonate + pyruvate = phosphonoacetaldehyde + L-alanine</text>
        <dbReference type="Rhea" id="RHEA:17021"/>
        <dbReference type="ChEBI" id="CHEBI:15361"/>
        <dbReference type="ChEBI" id="CHEBI:57418"/>
        <dbReference type="ChEBI" id="CHEBI:57972"/>
        <dbReference type="ChEBI" id="CHEBI:58383"/>
        <dbReference type="EC" id="2.6.1.37"/>
    </reaction>
</comment>
<keyword evidence="5 7" id="KW-0670">Pyruvate</keyword>
<evidence type="ECO:0000313" key="9">
    <source>
        <dbReference type="EMBL" id="MBN8235786.1"/>
    </source>
</evidence>
<keyword evidence="4 7" id="KW-0663">Pyridoxal phosphate</keyword>
<keyword evidence="10" id="KW-1185">Reference proteome</keyword>
<dbReference type="InterPro" id="IPR015421">
    <property type="entry name" value="PyrdxlP-dep_Trfase_major"/>
</dbReference>
<evidence type="ECO:0000256" key="7">
    <source>
        <dbReference type="HAMAP-Rule" id="MF_01376"/>
    </source>
</evidence>
<dbReference type="NCBIfam" id="TIGR02326">
    <property type="entry name" value="transamin_PhnW"/>
    <property type="match status" value="1"/>
</dbReference>
<dbReference type="EMBL" id="JAEKJY010000003">
    <property type="protein sequence ID" value="MBN8235786.1"/>
    <property type="molecule type" value="Genomic_DNA"/>
</dbReference>
<dbReference type="Proteomes" id="UP000663970">
    <property type="component" value="Unassembled WGS sequence"/>
</dbReference>
<dbReference type="Gene3D" id="3.90.1150.10">
    <property type="entry name" value="Aspartate Aminotransferase, domain 1"/>
    <property type="match status" value="1"/>
</dbReference>
<evidence type="ECO:0000313" key="10">
    <source>
        <dbReference type="Proteomes" id="UP000663970"/>
    </source>
</evidence>
<evidence type="ECO:0000256" key="2">
    <source>
        <dbReference type="ARBA" id="ARBA00022576"/>
    </source>
</evidence>
<name>A0ABS3DWS3_9BACI</name>
<comment type="similarity">
    <text evidence="7">Belongs to the class-V pyridoxal-phosphate-dependent aminotransferase family. PhnW subfamily.</text>
</comment>
<proteinExistence type="inferred from homology"/>
<dbReference type="InterPro" id="IPR012703">
    <property type="entry name" value="NH2EtPonate_pyrv_transaminase"/>
</dbReference>
<comment type="caution">
    <text evidence="9">The sequence shown here is derived from an EMBL/GenBank/DDBJ whole genome shotgun (WGS) entry which is preliminary data.</text>
</comment>
<dbReference type="EC" id="2.6.1.37" evidence="7"/>
<dbReference type="InterPro" id="IPR000192">
    <property type="entry name" value="Aminotrans_V_dom"/>
</dbReference>
<accession>A0ABS3DWS3</accession>
<dbReference type="InterPro" id="IPR015422">
    <property type="entry name" value="PyrdxlP-dep_Trfase_small"/>
</dbReference>
<dbReference type="PANTHER" id="PTHR42778:SF1">
    <property type="entry name" value="2-AMINOETHYLPHOSPHONATE--PYRUVATE TRANSAMINASE"/>
    <property type="match status" value="1"/>
</dbReference>